<evidence type="ECO:0000313" key="6">
    <source>
        <dbReference type="EMBL" id="ARP97260.1"/>
    </source>
</evidence>
<dbReference type="GO" id="GO:0032993">
    <property type="term" value="C:protein-DNA complex"/>
    <property type="evidence" value="ECO:0007669"/>
    <property type="project" value="TreeGrafter"/>
</dbReference>
<evidence type="ECO:0000313" key="7">
    <source>
        <dbReference type="Proteomes" id="UP000194161"/>
    </source>
</evidence>
<dbReference type="SUPFAM" id="SSF53850">
    <property type="entry name" value="Periplasmic binding protein-like II"/>
    <property type="match status" value="1"/>
</dbReference>
<evidence type="ECO:0000256" key="4">
    <source>
        <dbReference type="ARBA" id="ARBA00023163"/>
    </source>
</evidence>
<dbReference type="PANTHER" id="PTHR30346:SF0">
    <property type="entry name" value="HCA OPERON TRANSCRIPTIONAL ACTIVATOR HCAR"/>
    <property type="match status" value="1"/>
</dbReference>
<evidence type="ECO:0000256" key="3">
    <source>
        <dbReference type="ARBA" id="ARBA00023125"/>
    </source>
</evidence>
<evidence type="ECO:0000259" key="5">
    <source>
        <dbReference type="Pfam" id="PF03466"/>
    </source>
</evidence>
<evidence type="ECO:0000256" key="2">
    <source>
        <dbReference type="ARBA" id="ARBA00023015"/>
    </source>
</evidence>
<dbReference type="PANTHER" id="PTHR30346">
    <property type="entry name" value="TRANSCRIPTIONAL DUAL REGULATOR HCAR-RELATED"/>
    <property type="match status" value="1"/>
</dbReference>
<keyword evidence="4" id="KW-0804">Transcription</keyword>
<dbReference type="GO" id="GO:0003677">
    <property type="term" value="F:DNA binding"/>
    <property type="evidence" value="ECO:0007669"/>
    <property type="project" value="UniProtKB-KW"/>
</dbReference>
<feature type="domain" description="LysR substrate-binding" evidence="5">
    <location>
        <begin position="9"/>
        <end position="206"/>
    </location>
</feature>
<dbReference type="STRING" id="463040.CAL15_02935"/>
<dbReference type="OrthoDB" id="9178873at2"/>
<dbReference type="GO" id="GO:0003700">
    <property type="term" value="F:DNA-binding transcription factor activity"/>
    <property type="evidence" value="ECO:0007669"/>
    <property type="project" value="TreeGrafter"/>
</dbReference>
<proteinExistence type="inferred from homology"/>
<name>A0A1W6ZJD3_9BORD</name>
<protein>
    <submittedName>
        <fullName evidence="6">LysR family transcriptional regulator</fullName>
    </submittedName>
</protein>
<dbReference type="Gene3D" id="3.40.190.10">
    <property type="entry name" value="Periplasmic binding protein-like II"/>
    <property type="match status" value="2"/>
</dbReference>
<organism evidence="6 7">
    <name type="scientific">Bordetella genomosp. 13</name>
    <dbReference type="NCBI Taxonomy" id="463040"/>
    <lineage>
        <taxon>Bacteria</taxon>
        <taxon>Pseudomonadati</taxon>
        <taxon>Pseudomonadota</taxon>
        <taxon>Betaproteobacteria</taxon>
        <taxon>Burkholderiales</taxon>
        <taxon>Alcaligenaceae</taxon>
        <taxon>Bordetella</taxon>
    </lineage>
</organism>
<sequence length="245" mass="26820">MESSDITAEIRMAVLGEWVPPQLADVLALQRAEEPETHAVLAGWTDPGRGAELPGDGFDFALSAVARQWPGWVCEPLWHDTLAVAVAKRSHLLAYREVPCQEVLKQPLIRAQSTAGEPWRAVAQRVLGDALQDREQLVSSFDIAMTLVSAGYGLVVAPSARLAGYLNRGIAARPLAGAPTVVMAYLLHPLARLTEPMARFIQRARSVSGDLEVPTEQRRALRIPLLLNRPSGHVSTWPDDHSHRL</sequence>
<accession>A0A1W6ZJD3</accession>
<dbReference type="Pfam" id="PF03466">
    <property type="entry name" value="LysR_substrate"/>
    <property type="match status" value="1"/>
</dbReference>
<keyword evidence="3" id="KW-0238">DNA-binding</keyword>
<reference evidence="6 7" key="1">
    <citation type="submission" date="2017-05" db="EMBL/GenBank/DDBJ databases">
        <title>Complete and WGS of Bordetella genogroups.</title>
        <authorList>
            <person name="Spilker T."/>
            <person name="LiPuma J."/>
        </authorList>
    </citation>
    <scope>NUCLEOTIDE SEQUENCE [LARGE SCALE GENOMIC DNA]</scope>
    <source>
        <strain evidence="6 7">AU7206</strain>
    </source>
</reference>
<dbReference type="Proteomes" id="UP000194161">
    <property type="component" value="Chromosome"/>
</dbReference>
<gene>
    <name evidence="6" type="ORF">CAL15_02935</name>
</gene>
<keyword evidence="2" id="KW-0805">Transcription regulation</keyword>
<dbReference type="AlphaFoldDB" id="A0A1W6ZJD3"/>
<comment type="similarity">
    <text evidence="1">Belongs to the LysR transcriptional regulatory family.</text>
</comment>
<dbReference type="KEGG" id="bgm:CAL15_02935"/>
<keyword evidence="7" id="KW-1185">Reference proteome</keyword>
<evidence type="ECO:0000256" key="1">
    <source>
        <dbReference type="ARBA" id="ARBA00009437"/>
    </source>
</evidence>
<dbReference type="EMBL" id="CP021111">
    <property type="protein sequence ID" value="ARP97260.1"/>
    <property type="molecule type" value="Genomic_DNA"/>
</dbReference>
<dbReference type="InterPro" id="IPR005119">
    <property type="entry name" value="LysR_subst-bd"/>
</dbReference>